<comment type="similarity">
    <text evidence="2 6">Belongs to the phosphoglycerate mutase family. BPG-dependent PGAM subfamily.</text>
</comment>
<evidence type="ECO:0000256" key="7">
    <source>
        <dbReference type="PIRSR" id="PIRSR613078-1"/>
    </source>
</evidence>
<evidence type="ECO:0000313" key="10">
    <source>
        <dbReference type="EMBL" id="SDE43260.1"/>
    </source>
</evidence>
<evidence type="ECO:0000313" key="11">
    <source>
        <dbReference type="Proteomes" id="UP000199109"/>
    </source>
</evidence>
<dbReference type="CDD" id="cd07067">
    <property type="entry name" value="HP_PGM_like"/>
    <property type="match status" value="1"/>
</dbReference>
<feature type="binding site" evidence="6 8">
    <location>
        <begin position="8"/>
        <end position="15"/>
    </location>
    <ligand>
        <name>substrate</name>
    </ligand>
</feature>
<dbReference type="InterPro" id="IPR029033">
    <property type="entry name" value="His_PPase_superfam"/>
</dbReference>
<name>A0A1G7CWU3_9FLAO</name>
<dbReference type="PANTHER" id="PTHR11931">
    <property type="entry name" value="PHOSPHOGLYCERATE MUTASE"/>
    <property type="match status" value="1"/>
</dbReference>
<accession>A0A1G7CWU3</accession>
<feature type="active site" description="Proton donor/acceptor" evidence="6 7">
    <location>
        <position position="87"/>
    </location>
</feature>
<dbReference type="GO" id="GO:0004619">
    <property type="term" value="F:phosphoglycerate mutase activity"/>
    <property type="evidence" value="ECO:0007669"/>
    <property type="project" value="UniProtKB-UniRule"/>
</dbReference>
<keyword evidence="11" id="KW-1185">Reference proteome</keyword>
<dbReference type="OrthoDB" id="9782128at2"/>
<feature type="binding site" evidence="6 8">
    <location>
        <begin position="87"/>
        <end position="90"/>
    </location>
    <ligand>
        <name>substrate</name>
    </ligand>
</feature>
<proteinExistence type="inferred from homology"/>
<comment type="catalytic activity">
    <reaction evidence="1 6">
        <text>(2R)-2-phosphoglycerate = (2R)-3-phosphoglycerate</text>
        <dbReference type="Rhea" id="RHEA:15901"/>
        <dbReference type="ChEBI" id="CHEBI:58272"/>
        <dbReference type="ChEBI" id="CHEBI:58289"/>
        <dbReference type="EC" id="5.4.2.11"/>
    </reaction>
</comment>
<dbReference type="PIRSF" id="PIRSF000709">
    <property type="entry name" value="6PFK_2-Ptase"/>
    <property type="match status" value="1"/>
</dbReference>
<organism evidence="10 11">
    <name type="scientific">Pricia antarctica</name>
    <dbReference type="NCBI Taxonomy" id="641691"/>
    <lineage>
        <taxon>Bacteria</taxon>
        <taxon>Pseudomonadati</taxon>
        <taxon>Bacteroidota</taxon>
        <taxon>Flavobacteriia</taxon>
        <taxon>Flavobacteriales</taxon>
        <taxon>Flavobacteriaceae</taxon>
        <taxon>Pricia</taxon>
    </lineage>
</organism>
<comment type="pathway">
    <text evidence="6">Carbohydrate degradation; glycolysis; pyruvate from D-glyceraldehyde 3-phosphate: step 3/5.</text>
</comment>
<evidence type="ECO:0000256" key="6">
    <source>
        <dbReference type="HAMAP-Rule" id="MF_01039"/>
    </source>
</evidence>
<keyword evidence="3 6" id="KW-0312">Gluconeogenesis</keyword>
<feature type="binding site" evidence="6 8">
    <location>
        <position position="98"/>
    </location>
    <ligand>
        <name>substrate</name>
    </ligand>
</feature>
<dbReference type="Pfam" id="PF00300">
    <property type="entry name" value="His_Phos_1"/>
    <property type="match status" value="2"/>
</dbReference>
<dbReference type="SMART" id="SM00855">
    <property type="entry name" value="PGAM"/>
    <property type="match status" value="1"/>
</dbReference>
<evidence type="ECO:0000256" key="4">
    <source>
        <dbReference type="ARBA" id="ARBA00023152"/>
    </source>
</evidence>
<dbReference type="EMBL" id="FNAO01000005">
    <property type="protein sequence ID" value="SDE43260.1"/>
    <property type="molecule type" value="Genomic_DNA"/>
</dbReference>
<evidence type="ECO:0000256" key="3">
    <source>
        <dbReference type="ARBA" id="ARBA00022432"/>
    </source>
</evidence>
<dbReference type="HAMAP" id="MF_01039">
    <property type="entry name" value="PGAM_GpmA"/>
    <property type="match status" value="1"/>
</dbReference>
<dbReference type="InterPro" id="IPR013078">
    <property type="entry name" value="His_Pase_superF_clade-1"/>
</dbReference>
<dbReference type="Proteomes" id="UP000199109">
    <property type="component" value="Unassembled WGS sequence"/>
</dbReference>
<dbReference type="GO" id="GO:0006096">
    <property type="term" value="P:glycolytic process"/>
    <property type="evidence" value="ECO:0007669"/>
    <property type="project" value="UniProtKB-UniRule"/>
</dbReference>
<dbReference type="EC" id="5.4.2.11" evidence="6"/>
<protein>
    <recommendedName>
        <fullName evidence="6">2,3-bisphosphoglycerate-dependent phosphoglycerate mutase</fullName>
        <shortName evidence="6">BPG-dependent PGAM</shortName>
        <shortName evidence="6">PGAM</shortName>
        <shortName evidence="6">Phosphoglyceromutase</shortName>
        <shortName evidence="6">dPGM</shortName>
        <ecNumber evidence="6">5.4.2.11</ecNumber>
    </recommendedName>
</protein>
<comment type="function">
    <text evidence="6">Catalyzes the interconversion of 2-phosphoglycerate and 3-phosphoglycerate.</text>
</comment>
<dbReference type="Gene3D" id="3.40.50.1240">
    <property type="entry name" value="Phosphoglycerate mutase-like"/>
    <property type="match status" value="1"/>
</dbReference>
<dbReference type="GO" id="GO:0006094">
    <property type="term" value="P:gluconeogenesis"/>
    <property type="evidence" value="ECO:0007669"/>
    <property type="project" value="UniProtKB-UniRule"/>
</dbReference>
<dbReference type="SUPFAM" id="SSF53254">
    <property type="entry name" value="Phosphoglycerate mutase-like"/>
    <property type="match status" value="1"/>
</dbReference>
<feature type="binding site" evidence="6 8">
    <location>
        <begin position="114"/>
        <end position="115"/>
    </location>
    <ligand>
        <name>substrate</name>
    </ligand>
</feature>
<dbReference type="NCBIfam" id="TIGR01258">
    <property type="entry name" value="pgm_1"/>
    <property type="match status" value="1"/>
</dbReference>
<sequence>MGKLILVRHGKSLWNVENIFTGWTDVDLAPEGTAEAKKAGELLRKNKIVVDICFSSYLKRAIRTNWIMLDTSDMMHIDCLYSWRLNERHYGAWQGRNKDEVKKEVGEEMFWKIRRGYDTPPPVLTTDDRRHPKFDTKYNQLDPAILPVSESLKDTRKRAVEYFFECIAPQLVKGRIVVVTAHGNSIRALKAQIEDIPPTKISKIEVPTGAPYVYEFDDNLNLTQHYHLE</sequence>
<dbReference type="STRING" id="641691.SAMN05421636_10547"/>
<keyword evidence="4 6" id="KW-0324">Glycolysis</keyword>
<feature type="binding site" evidence="6 8">
    <location>
        <begin position="21"/>
        <end position="22"/>
    </location>
    <ligand>
        <name>substrate</name>
    </ligand>
</feature>
<evidence type="ECO:0000256" key="1">
    <source>
        <dbReference type="ARBA" id="ARBA00000380"/>
    </source>
</evidence>
<feature type="binding site" evidence="6 8">
    <location>
        <begin position="183"/>
        <end position="184"/>
    </location>
    <ligand>
        <name>substrate</name>
    </ligand>
</feature>
<dbReference type="FunFam" id="3.40.50.1240:FF:000003">
    <property type="entry name" value="2,3-bisphosphoglycerate-dependent phosphoglycerate mutase"/>
    <property type="match status" value="1"/>
</dbReference>
<dbReference type="RefSeq" id="WP_091868348.1">
    <property type="nucleotide sequence ID" value="NZ_FNAO01000005.1"/>
</dbReference>
<reference evidence="10 11" key="1">
    <citation type="submission" date="2016-10" db="EMBL/GenBank/DDBJ databases">
        <authorList>
            <person name="de Groot N.N."/>
        </authorList>
    </citation>
    <scope>NUCLEOTIDE SEQUENCE [LARGE SCALE GENOMIC DNA]</scope>
    <source>
        <strain evidence="10 11">DSM 23421</strain>
    </source>
</reference>
<dbReference type="UniPathway" id="UPA00109">
    <property type="reaction ID" value="UER00186"/>
</dbReference>
<feature type="binding site" evidence="6 8">
    <location>
        <position position="60"/>
    </location>
    <ligand>
        <name>substrate</name>
    </ligand>
</feature>
<evidence type="ECO:0000256" key="2">
    <source>
        <dbReference type="ARBA" id="ARBA00006717"/>
    </source>
</evidence>
<evidence type="ECO:0000256" key="9">
    <source>
        <dbReference type="PIRSR" id="PIRSR613078-3"/>
    </source>
</evidence>
<gene>
    <name evidence="6" type="primary">gpmA</name>
    <name evidence="10" type="ORF">SAMN05421636_10547</name>
</gene>
<feature type="site" description="Transition state stabilizer" evidence="6 9">
    <location>
        <position position="182"/>
    </location>
</feature>
<dbReference type="InterPro" id="IPR005952">
    <property type="entry name" value="Phosphogly_mut1"/>
</dbReference>
<keyword evidence="5 6" id="KW-0413">Isomerase</keyword>
<dbReference type="AlphaFoldDB" id="A0A1G7CWU3"/>
<feature type="active site" description="Tele-phosphohistidine intermediate" evidence="6 7">
    <location>
        <position position="9"/>
    </location>
</feature>
<evidence type="ECO:0000256" key="5">
    <source>
        <dbReference type="ARBA" id="ARBA00023235"/>
    </source>
</evidence>
<evidence type="ECO:0000256" key="8">
    <source>
        <dbReference type="PIRSR" id="PIRSR613078-2"/>
    </source>
</evidence>